<name>A0A0D1CF33_MYCMD</name>
<dbReference type="KEGG" id="uma:UMAG_06357"/>
<keyword evidence="2" id="KW-1185">Reference proteome</keyword>
<evidence type="ECO:0000313" key="2">
    <source>
        <dbReference type="Proteomes" id="UP000000561"/>
    </source>
</evidence>
<dbReference type="GeneID" id="23565967"/>
<gene>
    <name evidence="1" type="ORF">UMAG_06357</name>
</gene>
<accession>A0A0D1CF33</accession>
<reference evidence="1 2" key="1">
    <citation type="journal article" date="2006" name="Nature">
        <title>Insights from the genome of the biotrophic fungal plant pathogen Ustilago maydis.</title>
        <authorList>
            <person name="Kamper J."/>
            <person name="Kahmann R."/>
            <person name="Bolker M."/>
            <person name="Ma L.J."/>
            <person name="Brefort T."/>
            <person name="Saville B.J."/>
            <person name="Banuett F."/>
            <person name="Kronstad J.W."/>
            <person name="Gold S.E."/>
            <person name="Muller O."/>
            <person name="Perlin M.H."/>
            <person name="Wosten H.A."/>
            <person name="de Vries R."/>
            <person name="Ruiz-Herrera J."/>
            <person name="Reynaga-Pena C.G."/>
            <person name="Snetselaar K."/>
            <person name="McCann M."/>
            <person name="Perez-Martin J."/>
            <person name="Feldbrugge M."/>
            <person name="Basse C.W."/>
            <person name="Steinberg G."/>
            <person name="Ibeas J.I."/>
            <person name="Holloman W."/>
            <person name="Guzman P."/>
            <person name="Farman M."/>
            <person name="Stajich J.E."/>
            <person name="Sentandreu R."/>
            <person name="Gonzalez-Prieto J.M."/>
            <person name="Kennell J.C."/>
            <person name="Molina L."/>
            <person name="Schirawski J."/>
            <person name="Mendoza-Mendoza A."/>
            <person name="Greilinger D."/>
            <person name="Munch K."/>
            <person name="Rossel N."/>
            <person name="Scherer M."/>
            <person name="Vranes M."/>
            <person name="Ladendorf O."/>
            <person name="Vincon V."/>
            <person name="Fuchs U."/>
            <person name="Sandrock B."/>
            <person name="Meng S."/>
            <person name="Ho E.C."/>
            <person name="Cahill M.J."/>
            <person name="Boyce K.J."/>
            <person name="Klose J."/>
            <person name="Klosterman S.J."/>
            <person name="Deelstra H.J."/>
            <person name="Ortiz-Castellanos L."/>
            <person name="Li W."/>
            <person name="Sanchez-Alonso P."/>
            <person name="Schreier P.H."/>
            <person name="Hauser-Hahn I."/>
            <person name="Vaupel M."/>
            <person name="Koopmann E."/>
            <person name="Friedrich G."/>
            <person name="Voss H."/>
            <person name="Schluter T."/>
            <person name="Margolis J."/>
            <person name="Platt D."/>
            <person name="Swimmer C."/>
            <person name="Gnirke A."/>
            <person name="Chen F."/>
            <person name="Vysotskaia V."/>
            <person name="Mannhaupt G."/>
            <person name="Guldener U."/>
            <person name="Munsterkotter M."/>
            <person name="Haase D."/>
            <person name="Oesterheld M."/>
            <person name="Mewes H.W."/>
            <person name="Mauceli E.W."/>
            <person name="DeCaprio D."/>
            <person name="Wade C.M."/>
            <person name="Butler J."/>
            <person name="Young S."/>
            <person name="Jaffe D.B."/>
            <person name="Calvo S."/>
            <person name="Nusbaum C."/>
            <person name="Galagan J."/>
            <person name="Birren B.W."/>
        </authorList>
    </citation>
    <scope>NUCLEOTIDE SEQUENCE [LARGE SCALE GENOMIC DNA]</scope>
    <source>
        <strain evidence="2">DSM 14603 / FGSC 9021 / UM521</strain>
    </source>
</reference>
<proteinExistence type="predicted"/>
<dbReference type="VEuPathDB" id="FungiDB:UMAG_06357"/>
<organism evidence="1 2">
    <name type="scientific">Mycosarcoma maydis</name>
    <name type="common">Corn smut fungus</name>
    <name type="synonym">Ustilago maydis</name>
    <dbReference type="NCBI Taxonomy" id="5270"/>
    <lineage>
        <taxon>Eukaryota</taxon>
        <taxon>Fungi</taxon>
        <taxon>Dikarya</taxon>
        <taxon>Basidiomycota</taxon>
        <taxon>Ustilaginomycotina</taxon>
        <taxon>Ustilaginomycetes</taxon>
        <taxon>Ustilaginales</taxon>
        <taxon>Ustilaginaceae</taxon>
        <taxon>Mycosarcoma</taxon>
    </lineage>
</organism>
<sequence length="50" mass="5336">MNLGFPPHRVGLGLLCILVCIFETTHAGIALHDLVGTASYSRSQTARRAA</sequence>
<dbReference type="EMBL" id="CM003162">
    <property type="protein sequence ID" value="KIS65653.1"/>
    <property type="molecule type" value="Genomic_DNA"/>
</dbReference>
<dbReference type="InParanoid" id="A0A0D1CF33"/>
<dbReference type="AlphaFoldDB" id="A0A0D1CF33"/>
<dbReference type="Proteomes" id="UP000000561">
    <property type="component" value="Chromosome 23"/>
</dbReference>
<dbReference type="RefSeq" id="XP_011392652.1">
    <property type="nucleotide sequence ID" value="XM_011394350.1"/>
</dbReference>
<protein>
    <submittedName>
        <fullName evidence="1">Uncharacterized protein</fullName>
    </submittedName>
</protein>
<evidence type="ECO:0000313" key="1">
    <source>
        <dbReference type="EMBL" id="KIS65653.1"/>
    </source>
</evidence>